<dbReference type="EMBL" id="CP010994">
    <property type="protein sequence ID" value="AMN35461.1"/>
    <property type="molecule type" value="Genomic_DNA"/>
</dbReference>
<accession>A0A127EHK6</accession>
<dbReference type="Gene3D" id="2.40.10.270">
    <property type="entry name" value="Bacteriophage SPP1 head-tail adaptor protein"/>
    <property type="match status" value="1"/>
</dbReference>
<dbReference type="NCBIfam" id="TIGR01563">
    <property type="entry name" value="gp16_SPP1"/>
    <property type="match status" value="1"/>
</dbReference>
<dbReference type="InterPro" id="IPR038666">
    <property type="entry name" value="SSP1_head-tail_sf"/>
</dbReference>
<dbReference type="RefSeq" id="WP_061427587.1">
    <property type="nucleotide sequence ID" value="NZ_CATNZO010000001.1"/>
</dbReference>
<evidence type="ECO:0000313" key="1">
    <source>
        <dbReference type="EMBL" id="AMN35461.1"/>
    </source>
</evidence>
<dbReference type="OrthoDB" id="2835997at2"/>
<dbReference type="PATRIC" id="fig|1502.177.peg.1373"/>
<gene>
    <name evidence="1" type="ORF">JFP838_06740</name>
</gene>
<name>A0A127EHK6_CLOPF</name>
<reference evidence="1 2" key="1">
    <citation type="journal article" date="2016" name="PLoS ONE">
        <title>Plasmid Characterization and Chromosome Analysis of Two netF+ Clostridium perfringens Isolates Associated with Foal and Canine Necrotizing Enteritis.</title>
        <authorList>
            <person name="Mehdizadeh Gohari I."/>
            <person name="Kropinski A.M."/>
            <person name="Weese S.J."/>
            <person name="Parreira V.R."/>
            <person name="Whitehead A.E."/>
            <person name="Boerlin P."/>
            <person name="Prescott J.F."/>
        </authorList>
    </citation>
    <scope>NUCLEOTIDE SEQUENCE [LARGE SCALE GENOMIC DNA]</scope>
    <source>
        <strain evidence="1 2">JP838</strain>
    </source>
</reference>
<sequence>MKINPRELRYTIEIKRLVKADSSLKDDEYKVIRKCKAKVKMLGGNEFIKADAVNLKQTANFIIRRSKQYTPQNTDIIIFRGKQFNIDYINELPDIGDYIELRGVII</sequence>
<organism evidence="1 2">
    <name type="scientific">Clostridium perfringens</name>
    <dbReference type="NCBI Taxonomy" id="1502"/>
    <lineage>
        <taxon>Bacteria</taxon>
        <taxon>Bacillati</taxon>
        <taxon>Bacillota</taxon>
        <taxon>Clostridia</taxon>
        <taxon>Eubacteriales</taxon>
        <taxon>Clostridiaceae</taxon>
        <taxon>Clostridium</taxon>
    </lineage>
</organism>
<dbReference type="AlphaFoldDB" id="A0A127EHK6"/>
<proteinExistence type="predicted"/>
<dbReference type="Pfam" id="PF05521">
    <property type="entry name" value="Phage_HCP"/>
    <property type="match status" value="1"/>
</dbReference>
<evidence type="ECO:0008006" key="3">
    <source>
        <dbReference type="Google" id="ProtNLM"/>
    </source>
</evidence>
<protein>
    <recommendedName>
        <fullName evidence="3">Phage head-tail adaptor</fullName>
    </recommendedName>
</protein>
<evidence type="ECO:0000313" key="2">
    <source>
        <dbReference type="Proteomes" id="UP000070260"/>
    </source>
</evidence>
<dbReference type="Proteomes" id="UP000070260">
    <property type="component" value="Chromosome"/>
</dbReference>
<dbReference type="InterPro" id="IPR008767">
    <property type="entry name" value="Phage_SPP1_head-tail_adaptor"/>
</dbReference>